<dbReference type="Proteomes" id="UP001497516">
    <property type="component" value="Chromosome 7"/>
</dbReference>
<protein>
    <submittedName>
        <fullName evidence="2">Uncharacterized protein</fullName>
    </submittedName>
</protein>
<sequence length="77" mass="8332">MDSPSSVVASYSSPYERRCPPLDPGRAASPPTQHRRAPHYLGHSAIRMSPQPPIVTPVGRRTRSKKTVSSGEARGLP</sequence>
<evidence type="ECO:0000256" key="1">
    <source>
        <dbReference type="SAM" id="MobiDB-lite"/>
    </source>
</evidence>
<evidence type="ECO:0000313" key="3">
    <source>
        <dbReference type="Proteomes" id="UP001497516"/>
    </source>
</evidence>
<gene>
    <name evidence="2" type="ORF">LTRI10_LOCUS40408</name>
</gene>
<dbReference type="EMBL" id="OZ034820">
    <property type="protein sequence ID" value="CAL1400267.1"/>
    <property type="molecule type" value="Genomic_DNA"/>
</dbReference>
<reference evidence="2 3" key="1">
    <citation type="submission" date="2024-04" db="EMBL/GenBank/DDBJ databases">
        <authorList>
            <person name="Fracassetti M."/>
        </authorList>
    </citation>
    <scope>NUCLEOTIDE SEQUENCE [LARGE SCALE GENOMIC DNA]</scope>
</reference>
<feature type="region of interest" description="Disordered" evidence="1">
    <location>
        <begin position="1"/>
        <end position="77"/>
    </location>
</feature>
<name>A0AAV2FQP6_9ROSI</name>
<feature type="compositionally biased region" description="Low complexity" evidence="1">
    <location>
        <begin position="1"/>
        <end position="14"/>
    </location>
</feature>
<evidence type="ECO:0000313" key="2">
    <source>
        <dbReference type="EMBL" id="CAL1400267.1"/>
    </source>
</evidence>
<organism evidence="2 3">
    <name type="scientific">Linum trigynum</name>
    <dbReference type="NCBI Taxonomy" id="586398"/>
    <lineage>
        <taxon>Eukaryota</taxon>
        <taxon>Viridiplantae</taxon>
        <taxon>Streptophyta</taxon>
        <taxon>Embryophyta</taxon>
        <taxon>Tracheophyta</taxon>
        <taxon>Spermatophyta</taxon>
        <taxon>Magnoliopsida</taxon>
        <taxon>eudicotyledons</taxon>
        <taxon>Gunneridae</taxon>
        <taxon>Pentapetalae</taxon>
        <taxon>rosids</taxon>
        <taxon>fabids</taxon>
        <taxon>Malpighiales</taxon>
        <taxon>Linaceae</taxon>
        <taxon>Linum</taxon>
    </lineage>
</organism>
<accession>A0AAV2FQP6</accession>
<keyword evidence="3" id="KW-1185">Reference proteome</keyword>
<proteinExistence type="predicted"/>
<dbReference type="AlphaFoldDB" id="A0AAV2FQP6"/>